<evidence type="ECO:0000256" key="3">
    <source>
        <dbReference type="ARBA" id="ARBA00022531"/>
    </source>
</evidence>
<dbReference type="HAMAP" id="MF_01495">
    <property type="entry name" value="PSII_PsbB_CP47"/>
    <property type="match status" value="1"/>
</dbReference>
<dbReference type="GO" id="GO:0009535">
    <property type="term" value="C:chloroplast thylakoid membrane"/>
    <property type="evidence" value="ECO:0007669"/>
    <property type="project" value="UniProtKB-SubCell"/>
</dbReference>
<dbReference type="EMBL" id="DQ507220">
    <property type="protein sequence ID" value="ABF57016.1"/>
    <property type="molecule type" value="Genomic_DNA"/>
</dbReference>
<evidence type="ECO:0000256" key="2">
    <source>
        <dbReference type="ARBA" id="ARBA00022494"/>
    </source>
</evidence>
<dbReference type="SUPFAM" id="SSF161077">
    <property type="entry name" value="Photosystem II antenna protein-like"/>
    <property type="match status" value="1"/>
</dbReference>
<keyword evidence="8 9" id="KW-0604">Photosystem II</keyword>
<dbReference type="InterPro" id="IPR017486">
    <property type="entry name" value="PSII_PsbB"/>
</dbReference>
<feature type="transmembrane region" description="Helical" evidence="11">
    <location>
        <begin position="235"/>
        <end position="256"/>
    </location>
</feature>
<evidence type="ECO:0000256" key="1">
    <source>
        <dbReference type="ARBA" id="ARBA00004141"/>
    </source>
</evidence>
<evidence type="ECO:0000256" key="10">
    <source>
        <dbReference type="RuleBase" id="RU004535"/>
    </source>
</evidence>
<organism evidence="12">
    <name type="scientific">Amphidinium carterae</name>
    <name type="common">Dinoflagellate</name>
    <dbReference type="NCBI Taxonomy" id="2961"/>
    <lineage>
        <taxon>Eukaryota</taxon>
        <taxon>Sar</taxon>
        <taxon>Alveolata</taxon>
        <taxon>Dinophyceae</taxon>
        <taxon>Amphidiniales</taxon>
        <taxon>Amphidiniaceae</taxon>
        <taxon>Amphidinium</taxon>
    </lineage>
</organism>
<evidence type="ECO:0000256" key="6">
    <source>
        <dbReference type="ARBA" id="ARBA00022991"/>
    </source>
</evidence>
<comment type="function">
    <text evidence="9 10">One of the components of the core complex of photosystem II (PSII). It binds chlorophyll and helps catalyze the primary light-induced photochemical processes of PSII. PSII is a light-driven water:plastoquinone oxidoreductase, using light energy to abstract electrons from H(2)O, generating O(2) and a proton gradient subsequently used for ATP formation.</text>
</comment>
<dbReference type="NCBIfam" id="TIGR03039">
    <property type="entry name" value="PS_II_CP47"/>
    <property type="match status" value="1"/>
</dbReference>
<feature type="transmembrane region" description="Helical" evidence="11">
    <location>
        <begin position="93"/>
        <end position="115"/>
    </location>
</feature>
<evidence type="ECO:0000256" key="7">
    <source>
        <dbReference type="ARBA" id="ARBA00023136"/>
    </source>
</evidence>
<keyword evidence="3 9" id="KW-0602">Photosynthesis</keyword>
<evidence type="ECO:0000256" key="8">
    <source>
        <dbReference type="ARBA" id="ARBA00023276"/>
    </source>
</evidence>
<dbReference type="Gene3D" id="3.10.680.10">
    <property type="entry name" value="Photosystem II CP47 reaction center protein"/>
    <property type="match status" value="1"/>
</dbReference>
<gene>
    <name evidence="9 12" type="primary">psbB</name>
</gene>
<evidence type="ECO:0000313" key="12">
    <source>
        <dbReference type="EMBL" id="ABF57016.1"/>
    </source>
</evidence>
<accession>Q1HCK7</accession>
<name>Q1HCK7_AMPCA</name>
<dbReference type="GO" id="GO:0016168">
    <property type="term" value="F:chlorophyll binding"/>
    <property type="evidence" value="ECO:0007669"/>
    <property type="project" value="UniProtKB-UniRule"/>
</dbReference>
<keyword evidence="4 9" id="KW-0812">Transmembrane</keyword>
<protein>
    <recommendedName>
        <fullName evidence="9 10">Photosystem II CP47 reaction center protein</fullName>
    </recommendedName>
    <alternativeName>
        <fullName evidence="9">PSII 47 kDa protein</fullName>
    </alternativeName>
    <alternativeName>
        <fullName evidence="9">Protein CP-47</fullName>
    </alternativeName>
</protein>
<dbReference type="AlphaFoldDB" id="Q1HCK7"/>
<feature type="transmembrane region" description="Helical" evidence="11">
    <location>
        <begin position="20"/>
        <end position="40"/>
    </location>
</feature>
<comment type="subcellular location">
    <subcellularLocation>
        <location evidence="1">Membrane</location>
        <topology evidence="1">Multi-pass membrane protein</topology>
    </subcellularLocation>
    <subcellularLocation>
        <location evidence="9 10">Plastid</location>
        <location evidence="9 10">Chloroplast thylakoid membrane</location>
        <topology evidence="9 10">Multi-pass membrane protein</topology>
    </subcellularLocation>
</comment>
<keyword evidence="2 9" id="KW-0148">Chlorophyll</keyword>
<keyword evidence="10 12" id="KW-0934">Plastid</keyword>
<evidence type="ECO:0000256" key="5">
    <source>
        <dbReference type="ARBA" id="ARBA00022989"/>
    </source>
</evidence>
<dbReference type="InterPro" id="IPR036001">
    <property type="entry name" value="PS_II_antenna-like_sf"/>
</dbReference>
<dbReference type="GO" id="GO:0009523">
    <property type="term" value="C:photosystem II"/>
    <property type="evidence" value="ECO:0007669"/>
    <property type="project" value="UniProtKB-KW"/>
</dbReference>
<keyword evidence="9" id="KW-0793">Thylakoid</keyword>
<evidence type="ECO:0000256" key="11">
    <source>
        <dbReference type="SAM" id="Phobius"/>
    </source>
</evidence>
<feature type="transmembrane region" description="Helical" evidence="11">
    <location>
        <begin position="136"/>
        <end position="156"/>
    </location>
</feature>
<keyword evidence="5 9" id="KW-1133">Transmembrane helix</keyword>
<geneLocation type="chloroplast" evidence="12"/>
<comment type="similarity">
    <text evidence="9 10">Belongs to the PsbB/PsbC family. PsbB subfamily.</text>
</comment>
<keyword evidence="7 9" id="KW-0472">Membrane</keyword>
<comment type="subunit">
    <text evidence="9">PSII is composed of 1 copy each of membrane proteins PsbA, PsbB, PsbC, PsbD, PsbE, PsbF, PsbH, PsbI, PsbJ, PsbK, PsbL, PsbM, PsbT, PsbX, PsbY, PsbZ, Psb30/Ycf12, at least 3 peripheral proteins of the oxygen-evolving complex and a large number of cofactors. It forms dimeric complexes.</text>
</comment>
<proteinExistence type="inferred from homology"/>
<keyword evidence="12" id="KW-0150">Chloroplast</keyword>
<dbReference type="InterPro" id="IPR000932">
    <property type="entry name" value="PS_antenna-like"/>
</dbReference>
<evidence type="ECO:0000256" key="9">
    <source>
        <dbReference type="HAMAP-Rule" id="MF_01495"/>
    </source>
</evidence>
<dbReference type="GO" id="GO:0009772">
    <property type="term" value="P:photosynthetic electron transport in photosystem II"/>
    <property type="evidence" value="ECO:0007669"/>
    <property type="project" value="InterPro"/>
</dbReference>
<comment type="subunit">
    <text evidence="10">PSII is composed of 1 copy each of membrane proteins PsbA, PsbB, PsbC, PsbD, PsbE, PsbF, PsbH, PsbI, PsbJ, PsbK, PsbL, PsbM, PsbT, PsbX, PsbY, PsbZ, Ycf12, at least 3 peripheral proteins of the oxygen-evolving complex and a large number of cofactors. It forms dimeric complexes.</text>
</comment>
<sequence length="506" mass="55910">MRLPWFRVHIVVLNDPGRLISVHLMHTGLISGWAGLMALYELIVTDPSDPVYNPVWRQADYVIPQMAKLGVVSSSYGWSLTGSSNPAVWTMEVVAATHILFSGLLILAAFWHWAYWDLELFINASTGKRVLDLNKIFGIHLFLASLTCFGFGYAHLGGIFGPGMWASDETAVAGAVRAITPNYSILALSPFSFGTIVAHHTVAGIIGVGVGIWHISSRPGAFIYQAVRMYSIESVLASSIIAVFFTALITSSASWYGSLTQPVELNGPTRYHWDNAYFNQEIETQVQLSRAAGLSLNASYDEVPDKLYLYDYLGSNPAKGGLFRAGPITKGDGIIENWVGQPDFQIGSIKLQVRRAPSFFETFPVLLVDKGGSLRADIAFRRSSSRYSIEQTGVTCTINGGAYGGSELNTAPIVKNYARKSQFGSIFSFDRKTLRSDGVFRTSIRGWYTFSHVSLALFFFLGHLWHAARAFFKEIWTGVSFNKVEVIEYGYNEKLGDEGTATRSFR</sequence>
<reference evidence="12" key="1">
    <citation type="journal article" date="2006" name="BMC Genomics">
        <title>Comparative analysis of dinoflagellate chloroplast genomes reveals rRNA and tRNA genes.</title>
        <authorList>
            <person name="Barbrook A.C."/>
            <person name="Santucci N."/>
            <person name="Plenderleith L.J."/>
            <person name="Hiller R.G."/>
            <person name="Howe C.J."/>
        </authorList>
    </citation>
    <scope>NUCLEOTIDE SEQUENCE</scope>
    <source>
        <strain evidence="12">CS-21</strain>
    </source>
</reference>
<keyword evidence="6 9" id="KW-0157">Chromophore</keyword>
<feature type="transmembrane region" description="Helical" evidence="11">
    <location>
        <begin position="191"/>
        <end position="215"/>
    </location>
</feature>
<dbReference type="Pfam" id="PF00421">
    <property type="entry name" value="PSII"/>
    <property type="match status" value="1"/>
</dbReference>
<evidence type="ECO:0000256" key="4">
    <source>
        <dbReference type="ARBA" id="ARBA00022692"/>
    </source>
</evidence>